<feature type="transmembrane region" description="Helical" evidence="6">
    <location>
        <begin position="149"/>
        <end position="169"/>
    </location>
</feature>
<keyword evidence="5 6" id="KW-0472">Membrane</keyword>
<dbReference type="PANTHER" id="PTHR30353">
    <property type="entry name" value="INNER MEMBRANE PROTEIN DEDA-RELATED"/>
    <property type="match status" value="1"/>
</dbReference>
<feature type="transmembrane region" description="Helical" evidence="6">
    <location>
        <begin position="13"/>
        <end position="34"/>
    </location>
</feature>
<feature type="transmembrane region" description="Helical" evidence="6">
    <location>
        <begin position="181"/>
        <end position="199"/>
    </location>
</feature>
<evidence type="ECO:0000256" key="4">
    <source>
        <dbReference type="ARBA" id="ARBA00022989"/>
    </source>
</evidence>
<dbReference type="PANTHER" id="PTHR30353:SF0">
    <property type="entry name" value="TRANSMEMBRANE PROTEIN"/>
    <property type="match status" value="1"/>
</dbReference>
<sequence length="212" mass="22728">MNLLDAKSIITDLGLAGVLGILFTETGLLIGLVFPGDSLLFIAGVAASGSAAALLGGAHLSVAGLFIGAPIATILGSQLGFYLGHRFGRPLFNRPDGRFFTQQRVASTEKWLKKYGPGRAIVLARYVPVIRTLINPLCGIARVPASKFFLWNVVGGILWSDGVIFLGYILGEKLKGSIDKYLLPVVGLIIVLSLLPLAFEIMKEIRTKRHLS</sequence>
<feature type="domain" description="VTT" evidence="7">
    <location>
        <begin position="51"/>
        <end position="168"/>
    </location>
</feature>
<dbReference type="Pfam" id="PF09335">
    <property type="entry name" value="VTT_dom"/>
    <property type="match status" value="1"/>
</dbReference>
<dbReference type="InterPro" id="IPR032818">
    <property type="entry name" value="DedA-like"/>
</dbReference>
<comment type="subcellular location">
    <subcellularLocation>
        <location evidence="1">Cell membrane</location>
        <topology evidence="1">Multi-pass membrane protein</topology>
    </subcellularLocation>
</comment>
<keyword evidence="3 6" id="KW-0812">Transmembrane</keyword>
<dbReference type="GO" id="GO:0005886">
    <property type="term" value="C:plasma membrane"/>
    <property type="evidence" value="ECO:0007669"/>
    <property type="project" value="UniProtKB-SubCell"/>
</dbReference>
<feature type="transmembrane region" description="Helical" evidence="6">
    <location>
        <begin position="64"/>
        <end position="84"/>
    </location>
</feature>
<dbReference type="InterPro" id="IPR032816">
    <property type="entry name" value="VTT_dom"/>
</dbReference>
<proteinExistence type="predicted"/>
<organism evidence="8">
    <name type="scientific">freshwater metagenome</name>
    <dbReference type="NCBI Taxonomy" id="449393"/>
    <lineage>
        <taxon>unclassified sequences</taxon>
        <taxon>metagenomes</taxon>
        <taxon>ecological metagenomes</taxon>
    </lineage>
</organism>
<evidence type="ECO:0000313" key="8">
    <source>
        <dbReference type="EMBL" id="CAB4596400.1"/>
    </source>
</evidence>
<keyword evidence="2" id="KW-1003">Cell membrane</keyword>
<dbReference type="AlphaFoldDB" id="A0A6J6G7B3"/>
<accession>A0A6J6G7B3</accession>
<evidence type="ECO:0000256" key="6">
    <source>
        <dbReference type="SAM" id="Phobius"/>
    </source>
</evidence>
<keyword evidence="4 6" id="KW-1133">Transmembrane helix</keyword>
<evidence type="ECO:0000256" key="3">
    <source>
        <dbReference type="ARBA" id="ARBA00022692"/>
    </source>
</evidence>
<gene>
    <name evidence="8" type="ORF">UFOPK1773_01119</name>
</gene>
<name>A0A6J6G7B3_9ZZZZ</name>
<dbReference type="EMBL" id="CAEZUA010000097">
    <property type="protein sequence ID" value="CAB4596400.1"/>
    <property type="molecule type" value="Genomic_DNA"/>
</dbReference>
<evidence type="ECO:0000259" key="7">
    <source>
        <dbReference type="Pfam" id="PF09335"/>
    </source>
</evidence>
<evidence type="ECO:0000256" key="5">
    <source>
        <dbReference type="ARBA" id="ARBA00023136"/>
    </source>
</evidence>
<reference evidence="8" key="1">
    <citation type="submission" date="2020-05" db="EMBL/GenBank/DDBJ databases">
        <authorList>
            <person name="Chiriac C."/>
            <person name="Salcher M."/>
            <person name="Ghai R."/>
            <person name="Kavagutti S V."/>
        </authorList>
    </citation>
    <scope>NUCLEOTIDE SEQUENCE</scope>
</reference>
<evidence type="ECO:0000256" key="2">
    <source>
        <dbReference type="ARBA" id="ARBA00022475"/>
    </source>
</evidence>
<evidence type="ECO:0000256" key="1">
    <source>
        <dbReference type="ARBA" id="ARBA00004651"/>
    </source>
</evidence>
<protein>
    <submittedName>
        <fullName evidence="8">Unannotated protein</fullName>
    </submittedName>
</protein>